<dbReference type="EMBL" id="JBHSBC010000001">
    <property type="protein sequence ID" value="MFC3978661.1"/>
    <property type="molecule type" value="Genomic_DNA"/>
</dbReference>
<evidence type="ECO:0000256" key="1">
    <source>
        <dbReference type="SAM" id="MobiDB-lite"/>
    </source>
</evidence>
<evidence type="ECO:0000313" key="4">
    <source>
        <dbReference type="Proteomes" id="UP001595698"/>
    </source>
</evidence>
<keyword evidence="4" id="KW-1185">Reference proteome</keyword>
<name>A0ABV8EQR9_9ACTN</name>
<feature type="signal peptide" evidence="2">
    <location>
        <begin position="1"/>
        <end position="30"/>
    </location>
</feature>
<comment type="caution">
    <text evidence="3">The sequence shown here is derived from an EMBL/GenBank/DDBJ whole genome shotgun (WGS) entry which is preliminary data.</text>
</comment>
<gene>
    <name evidence="3" type="ORF">ACFOYY_00895</name>
</gene>
<dbReference type="Proteomes" id="UP001595698">
    <property type="component" value="Unassembled WGS sequence"/>
</dbReference>
<feature type="chain" id="PRO_5047420860" evidence="2">
    <location>
        <begin position="31"/>
        <end position="82"/>
    </location>
</feature>
<dbReference type="RefSeq" id="WP_362773628.1">
    <property type="nucleotide sequence ID" value="NZ_JBHSBC010000001.1"/>
</dbReference>
<reference evidence="4" key="1">
    <citation type="journal article" date="2019" name="Int. J. Syst. Evol. Microbiol.">
        <title>The Global Catalogue of Microorganisms (GCM) 10K type strain sequencing project: providing services to taxonomists for standard genome sequencing and annotation.</title>
        <authorList>
            <consortium name="The Broad Institute Genomics Platform"/>
            <consortium name="The Broad Institute Genome Sequencing Center for Infectious Disease"/>
            <person name="Wu L."/>
            <person name="Ma J."/>
        </authorList>
    </citation>
    <scope>NUCLEOTIDE SEQUENCE [LARGE SCALE GENOMIC DNA]</scope>
    <source>
        <strain evidence="4">TBRC 7912</strain>
    </source>
</reference>
<accession>A0ABV8EQR9</accession>
<feature type="compositionally biased region" description="Low complexity" evidence="1">
    <location>
        <begin position="31"/>
        <end position="47"/>
    </location>
</feature>
<evidence type="ECO:0000313" key="3">
    <source>
        <dbReference type="EMBL" id="MFC3978661.1"/>
    </source>
</evidence>
<protein>
    <submittedName>
        <fullName evidence="3">Uncharacterized protein</fullName>
    </submittedName>
</protein>
<sequence length="82" mass="7934">MRPGNRPARALSVTALGVALAALAPLPALAAGPTASAPVSTATPATGPGSGMGEPVDPGEVEPGISWTNTLKPSGLGRRGTH</sequence>
<evidence type="ECO:0000256" key="2">
    <source>
        <dbReference type="SAM" id="SignalP"/>
    </source>
</evidence>
<proteinExistence type="predicted"/>
<keyword evidence="2" id="KW-0732">Signal</keyword>
<organism evidence="3 4">
    <name type="scientific">Streptosporangium jomthongense</name>
    <dbReference type="NCBI Taxonomy" id="1193683"/>
    <lineage>
        <taxon>Bacteria</taxon>
        <taxon>Bacillati</taxon>
        <taxon>Actinomycetota</taxon>
        <taxon>Actinomycetes</taxon>
        <taxon>Streptosporangiales</taxon>
        <taxon>Streptosporangiaceae</taxon>
        <taxon>Streptosporangium</taxon>
    </lineage>
</organism>
<feature type="region of interest" description="Disordered" evidence="1">
    <location>
        <begin position="31"/>
        <end position="82"/>
    </location>
</feature>